<name>A0A7H8QNF3_TALRU</name>
<evidence type="ECO:0000313" key="1">
    <source>
        <dbReference type="EMBL" id="QKX55487.1"/>
    </source>
</evidence>
<dbReference type="Proteomes" id="UP000509510">
    <property type="component" value="Chromosome II"/>
</dbReference>
<dbReference type="GeneID" id="55990088"/>
<proteinExistence type="predicted"/>
<keyword evidence="2" id="KW-1185">Reference proteome</keyword>
<reference evidence="2" key="1">
    <citation type="submission" date="2020-06" db="EMBL/GenBank/DDBJ databases">
        <title>A chromosome-scale genome assembly of Talaromyces rugulosus W13939.</title>
        <authorList>
            <person name="Wang B."/>
            <person name="Guo L."/>
            <person name="Ye K."/>
            <person name="Wang L."/>
        </authorList>
    </citation>
    <scope>NUCLEOTIDE SEQUENCE [LARGE SCALE GENOMIC DNA]</scope>
    <source>
        <strain evidence="2">W13939</strain>
    </source>
</reference>
<dbReference type="OrthoDB" id="4216928at2759"/>
<evidence type="ECO:0000313" key="2">
    <source>
        <dbReference type="Proteomes" id="UP000509510"/>
    </source>
</evidence>
<evidence type="ECO:0008006" key="3">
    <source>
        <dbReference type="Google" id="ProtNLM"/>
    </source>
</evidence>
<sequence length="268" mass="30266">MEILKTHDVVIIRYLISAMRDVPVTFAKNMQTTFIHPRLYDPSCPGPIRDMLAICQWQHKSTGFRSNILLSSQLRQKSAELYRLAKAAATIEELLAYAQSLIIAQCILLFHCDNTQNNNEGSDDHVNFTTGMVTGLAQYIWQKAPVYVPQILSAWRAWLLAESIRRTIIMAHILCSTFSFKQRSYSVRTPFIEALPFDLRSSLWDASSEQAWQQQASQEPLEMVSLREYSDMAVSGRATAITYFGSVVLAACKGVSVSSIYGNVEEVR</sequence>
<accession>A0A7H8QNF3</accession>
<gene>
    <name evidence="1" type="ORF">TRUGW13939_02580</name>
</gene>
<organism evidence="1 2">
    <name type="scientific">Talaromyces rugulosus</name>
    <name type="common">Penicillium rugulosum</name>
    <dbReference type="NCBI Taxonomy" id="121627"/>
    <lineage>
        <taxon>Eukaryota</taxon>
        <taxon>Fungi</taxon>
        <taxon>Dikarya</taxon>
        <taxon>Ascomycota</taxon>
        <taxon>Pezizomycotina</taxon>
        <taxon>Eurotiomycetes</taxon>
        <taxon>Eurotiomycetidae</taxon>
        <taxon>Eurotiales</taxon>
        <taxon>Trichocomaceae</taxon>
        <taxon>Talaromyces</taxon>
        <taxon>Talaromyces sect. Islandici</taxon>
    </lineage>
</organism>
<dbReference type="EMBL" id="CP055899">
    <property type="protein sequence ID" value="QKX55487.1"/>
    <property type="molecule type" value="Genomic_DNA"/>
</dbReference>
<dbReference type="KEGG" id="trg:TRUGW13939_02580"/>
<dbReference type="RefSeq" id="XP_035341666.1">
    <property type="nucleotide sequence ID" value="XM_035485773.1"/>
</dbReference>
<protein>
    <recommendedName>
        <fullName evidence="3">Transcription factor domain-containing protein</fullName>
    </recommendedName>
</protein>
<dbReference type="AlphaFoldDB" id="A0A7H8QNF3"/>